<accession>A0ACC2PLG8</accession>
<keyword evidence="2" id="KW-1185">Reference proteome</keyword>
<name>A0ACC2PLG8_9HYME</name>
<reference evidence="1" key="1">
    <citation type="submission" date="2023-04" db="EMBL/GenBank/DDBJ databases">
        <title>A chromosome-level genome assembly of the parasitoid wasp Eretmocerus hayati.</title>
        <authorList>
            <person name="Zhong Y."/>
            <person name="Liu S."/>
            <person name="Liu Y."/>
        </authorList>
    </citation>
    <scope>NUCLEOTIDE SEQUENCE</scope>
    <source>
        <strain evidence="1">ZJU_SS_LIU_2023</strain>
    </source>
</reference>
<proteinExistence type="predicted"/>
<gene>
    <name evidence="1" type="ORF">QAD02_020052</name>
</gene>
<dbReference type="EMBL" id="CM056741">
    <property type="protein sequence ID" value="KAJ8684260.1"/>
    <property type="molecule type" value="Genomic_DNA"/>
</dbReference>
<comment type="caution">
    <text evidence="1">The sequence shown here is derived from an EMBL/GenBank/DDBJ whole genome shotgun (WGS) entry which is preliminary data.</text>
</comment>
<evidence type="ECO:0000313" key="1">
    <source>
        <dbReference type="EMBL" id="KAJ8684260.1"/>
    </source>
</evidence>
<organism evidence="1 2">
    <name type="scientific">Eretmocerus hayati</name>
    <dbReference type="NCBI Taxonomy" id="131215"/>
    <lineage>
        <taxon>Eukaryota</taxon>
        <taxon>Metazoa</taxon>
        <taxon>Ecdysozoa</taxon>
        <taxon>Arthropoda</taxon>
        <taxon>Hexapoda</taxon>
        <taxon>Insecta</taxon>
        <taxon>Pterygota</taxon>
        <taxon>Neoptera</taxon>
        <taxon>Endopterygota</taxon>
        <taxon>Hymenoptera</taxon>
        <taxon>Apocrita</taxon>
        <taxon>Proctotrupomorpha</taxon>
        <taxon>Chalcidoidea</taxon>
        <taxon>Aphelinidae</taxon>
        <taxon>Aphelininae</taxon>
        <taxon>Eretmocerus</taxon>
    </lineage>
</organism>
<dbReference type="Proteomes" id="UP001239111">
    <property type="component" value="Chromosome 1"/>
</dbReference>
<evidence type="ECO:0000313" key="2">
    <source>
        <dbReference type="Proteomes" id="UP001239111"/>
    </source>
</evidence>
<sequence>MITRIKIFLAFITVILLWQAYKLRSIILENYEVQELAESVKVVDETNVHQVLITVYYEALCPDSKSFIKTELIPTYNKLEDAVRIQLIPYGKAETIIQDDNYLFKCQHGEPECEANIFHACSINKIKSTKKQLDVVACMMKRSQSAQSMFNSCAKNFDEYNDILNCSQSKEGRELLAHYGKLTQDLDPKASIIPTITLDDEANNEEKLKKILKNLLLEVCQRFDAPPKECTPELKAHLH</sequence>
<protein>
    <submittedName>
        <fullName evidence="1">Uncharacterized protein</fullName>
    </submittedName>
</protein>